<protein>
    <recommendedName>
        <fullName evidence="2">Anti-sigma K factor RskA C-terminal domain-containing protein</fullName>
    </recommendedName>
</protein>
<dbReference type="GO" id="GO:0005886">
    <property type="term" value="C:plasma membrane"/>
    <property type="evidence" value="ECO:0007669"/>
    <property type="project" value="InterPro"/>
</dbReference>
<keyword evidence="4" id="KW-1185">Reference proteome</keyword>
<dbReference type="AlphaFoldDB" id="A0A843YLU3"/>
<gene>
    <name evidence="3" type="ORF">GEV47_06950</name>
</gene>
<sequence>MNILRNPDLREKLSAEYVLGTLKGGARRRFESLLSESALLEQCVSEWQDRLYPLSEFSPGISPSPKVWDNIQAKLNLPLQEQRKTPAKSFWNNLYLWRNVGLISTTIATALLIFLVAKPSTEISPQPSYVAMLSDDKAQLAVVLTGNPQTRKLVVKVMASQTIPSDKSLELWAISKDGVPRALGLVAENGTITLPLPENISTKNFTIMAISLEPKGGSPNPNAPTGPILFKGNWAEVST</sequence>
<accession>A0A843YLU3</accession>
<dbReference type="RefSeq" id="WP_153234015.1">
    <property type="nucleotide sequence ID" value="NZ_WINI01000003.1"/>
</dbReference>
<dbReference type="EMBL" id="WINI01000003">
    <property type="protein sequence ID" value="MQR00415.1"/>
    <property type="molecule type" value="Genomic_DNA"/>
</dbReference>
<dbReference type="Proteomes" id="UP000451565">
    <property type="component" value="Unassembled WGS sequence"/>
</dbReference>
<keyword evidence="1" id="KW-1133">Transmembrane helix</keyword>
<reference evidence="3 4" key="1">
    <citation type="submission" date="2019-10" db="EMBL/GenBank/DDBJ databases">
        <title>Glaciimonas soli sp. nov., a psychrophilic bacterium isolated from the forest soil of a high elevation mountain in Taiwan.</title>
        <authorList>
            <person name="Wang L.-T."/>
            <person name="Shieh W.Y."/>
        </authorList>
    </citation>
    <scope>NUCLEOTIDE SEQUENCE [LARGE SCALE GENOMIC DNA]</scope>
    <source>
        <strain evidence="3 4">GS1</strain>
    </source>
</reference>
<organism evidence="3 4">
    <name type="scientific">Glaciimonas soli</name>
    <dbReference type="NCBI Taxonomy" id="2590999"/>
    <lineage>
        <taxon>Bacteria</taxon>
        <taxon>Pseudomonadati</taxon>
        <taxon>Pseudomonadota</taxon>
        <taxon>Betaproteobacteria</taxon>
        <taxon>Burkholderiales</taxon>
        <taxon>Oxalobacteraceae</taxon>
        <taxon>Glaciimonas</taxon>
    </lineage>
</organism>
<dbReference type="PANTHER" id="PTHR37461:SF1">
    <property type="entry name" value="ANTI-SIGMA-K FACTOR RSKA"/>
    <property type="match status" value="1"/>
</dbReference>
<dbReference type="Pfam" id="PF10099">
    <property type="entry name" value="RskA_C"/>
    <property type="match status" value="1"/>
</dbReference>
<dbReference type="GO" id="GO:0006417">
    <property type="term" value="P:regulation of translation"/>
    <property type="evidence" value="ECO:0007669"/>
    <property type="project" value="TreeGrafter"/>
</dbReference>
<evidence type="ECO:0000313" key="4">
    <source>
        <dbReference type="Proteomes" id="UP000451565"/>
    </source>
</evidence>
<keyword evidence="1" id="KW-0472">Membrane</keyword>
<dbReference type="InterPro" id="IPR051474">
    <property type="entry name" value="Anti-sigma-K/W_factor"/>
</dbReference>
<dbReference type="InterPro" id="IPR018764">
    <property type="entry name" value="RskA_C"/>
</dbReference>
<name>A0A843YLU3_9BURK</name>
<comment type="caution">
    <text evidence="3">The sequence shown here is derived from an EMBL/GenBank/DDBJ whole genome shotgun (WGS) entry which is preliminary data.</text>
</comment>
<dbReference type="GO" id="GO:0016989">
    <property type="term" value="F:sigma factor antagonist activity"/>
    <property type="evidence" value="ECO:0007669"/>
    <property type="project" value="TreeGrafter"/>
</dbReference>
<evidence type="ECO:0000256" key="1">
    <source>
        <dbReference type="SAM" id="Phobius"/>
    </source>
</evidence>
<keyword evidence="1" id="KW-0812">Transmembrane</keyword>
<proteinExistence type="predicted"/>
<dbReference type="OrthoDB" id="8617430at2"/>
<dbReference type="PANTHER" id="PTHR37461">
    <property type="entry name" value="ANTI-SIGMA-K FACTOR RSKA"/>
    <property type="match status" value="1"/>
</dbReference>
<evidence type="ECO:0000313" key="3">
    <source>
        <dbReference type="EMBL" id="MQR00415.1"/>
    </source>
</evidence>
<feature type="domain" description="Anti-sigma K factor RskA C-terminal" evidence="2">
    <location>
        <begin position="106"/>
        <end position="228"/>
    </location>
</feature>
<evidence type="ECO:0000259" key="2">
    <source>
        <dbReference type="Pfam" id="PF10099"/>
    </source>
</evidence>
<feature type="transmembrane region" description="Helical" evidence="1">
    <location>
        <begin position="95"/>
        <end position="117"/>
    </location>
</feature>